<dbReference type="PANTHER" id="PTHR23289:SF2">
    <property type="entry name" value="CYTOCHROME C OXIDASE ASSEMBLY PROTEIN COX15 HOMOLOG"/>
    <property type="match status" value="1"/>
</dbReference>
<evidence type="ECO:0000256" key="12">
    <source>
        <dbReference type="ARBA" id="ARBA00048044"/>
    </source>
</evidence>
<keyword evidence="3 13" id="KW-1003">Cell membrane</keyword>
<proteinExistence type="inferred from homology"/>
<evidence type="ECO:0000256" key="9">
    <source>
        <dbReference type="ARBA" id="ARBA00023133"/>
    </source>
</evidence>
<dbReference type="GO" id="GO:0016653">
    <property type="term" value="F:oxidoreductase activity, acting on NAD(P)H, heme protein as acceptor"/>
    <property type="evidence" value="ECO:0007669"/>
    <property type="project" value="TreeGrafter"/>
</dbReference>
<evidence type="ECO:0000256" key="11">
    <source>
        <dbReference type="ARBA" id="ARBA00044501"/>
    </source>
</evidence>
<comment type="function">
    <text evidence="13">Catalyzes the conversion of heme O to heme A by two successive hydroxylations of the methyl group at C8. The first hydroxylation forms heme I, the second hydroxylation results in an unstable dihydroxymethyl group, which spontaneously dehydrates, resulting in the formyl group of heme A.</text>
</comment>
<dbReference type="InterPro" id="IPR003780">
    <property type="entry name" value="COX15/CtaA_fam"/>
</dbReference>
<evidence type="ECO:0000313" key="14">
    <source>
        <dbReference type="EMBL" id="QGR03680.1"/>
    </source>
</evidence>
<keyword evidence="15" id="KW-1185">Reference proteome</keyword>
<dbReference type="HAMAP" id="MF_01665">
    <property type="entry name" value="HemeA_synth_type2"/>
    <property type="match status" value="1"/>
</dbReference>
<dbReference type="GO" id="GO:0120547">
    <property type="term" value="F:heme A synthase activity"/>
    <property type="evidence" value="ECO:0007669"/>
    <property type="project" value="UniProtKB-EC"/>
</dbReference>
<comment type="similarity">
    <text evidence="13">Belongs to the COX15/CtaA family. Type 2 subfamily.</text>
</comment>
<name>A0AAE6QDQ0_EHRRU</name>
<gene>
    <name evidence="13" type="primary">ctaA</name>
    <name evidence="14" type="ORF">EDL80_03895</name>
</gene>
<feature type="transmembrane region" description="Helical" evidence="13">
    <location>
        <begin position="318"/>
        <end position="337"/>
    </location>
</feature>
<evidence type="ECO:0000256" key="5">
    <source>
        <dbReference type="ARBA" id="ARBA00022723"/>
    </source>
</evidence>
<feature type="transmembrane region" description="Helical" evidence="13">
    <location>
        <begin position="286"/>
        <end position="306"/>
    </location>
</feature>
<feature type="transmembrane region" description="Helical" evidence="13">
    <location>
        <begin position="159"/>
        <end position="177"/>
    </location>
</feature>
<accession>A0AAE6QDQ0</accession>
<evidence type="ECO:0000256" key="7">
    <source>
        <dbReference type="ARBA" id="ARBA00023002"/>
    </source>
</evidence>
<evidence type="ECO:0000256" key="13">
    <source>
        <dbReference type="HAMAP-Rule" id="MF_01665"/>
    </source>
</evidence>
<evidence type="ECO:0000256" key="10">
    <source>
        <dbReference type="ARBA" id="ARBA00023136"/>
    </source>
</evidence>
<dbReference type="EMBL" id="CP033455">
    <property type="protein sequence ID" value="QGR03680.1"/>
    <property type="molecule type" value="Genomic_DNA"/>
</dbReference>
<reference evidence="14 15" key="1">
    <citation type="submission" date="2018-10" db="EMBL/GenBank/DDBJ databases">
        <title>Propagation and draft genome sequences of three atypical Erhlichia ruminantium isolates.</title>
        <authorList>
            <person name="Liebenberg J."/>
            <person name="Steyn H."/>
            <person name="Josemans A."/>
            <person name="Zweygarth E."/>
        </authorList>
    </citation>
    <scope>NUCLEOTIDE SEQUENCE [LARGE SCALE GENOMIC DNA]</scope>
    <source>
        <strain evidence="14 15">Omatjenne</strain>
    </source>
</reference>
<feature type="transmembrane region" description="Helical" evidence="13">
    <location>
        <begin position="259"/>
        <end position="279"/>
    </location>
</feature>
<organism evidence="14 15">
    <name type="scientific">Ehrlichia ruminantium</name>
    <name type="common">heartwater rickettsia</name>
    <name type="synonym">Cowdria ruminantium</name>
    <dbReference type="NCBI Taxonomy" id="779"/>
    <lineage>
        <taxon>Bacteria</taxon>
        <taxon>Pseudomonadati</taxon>
        <taxon>Pseudomonadota</taxon>
        <taxon>Alphaproteobacteria</taxon>
        <taxon>Rickettsiales</taxon>
        <taxon>Anaplasmataceae</taxon>
        <taxon>Ehrlichia</taxon>
    </lineage>
</organism>
<sequence>MSVTSNSEDVCVGVKIWLCICCVGILGMVFIGGITRLTHSGLSITEWNPVVGIFPPVTEKMWIAEKMKYMTTPEYKYITSNITLMEFKKLYLIEYFHRLLGRLVGFIFLIPFLYFIYKRKLNKNLILRFMLISSLILAQGVMGWYMVKSGLIDRPHVSHYRLAMHLLLALVIFYFLWKQFLLSVVSKMRCNIKITNTLIFYIIPVLIVIQITFGALVAGLNAGLLSKDIPFLSSIGLNDLFFIKPWWYNIFDNPITVQFIHEVIALLIFIVVIIALFVVKARILSIYLLLVFLLLQLTLGVLTFVYNVPIVLASLHQVTAFVLFASSIYLLHCVKLLQVQCVRQ</sequence>
<protein>
    <recommendedName>
        <fullName evidence="13">Heme A synthase</fullName>
        <shortName evidence="13">HAS</shortName>
        <ecNumber evidence="13">1.17.99.9</ecNumber>
    </recommendedName>
    <alternativeName>
        <fullName evidence="13">Cytochrome aa3-controlling protein</fullName>
    </alternativeName>
</protein>
<dbReference type="Pfam" id="PF02628">
    <property type="entry name" value="COX15-CtaA"/>
    <property type="match status" value="1"/>
</dbReference>
<dbReference type="GO" id="GO:0005886">
    <property type="term" value="C:plasma membrane"/>
    <property type="evidence" value="ECO:0007669"/>
    <property type="project" value="UniProtKB-SubCell"/>
</dbReference>
<evidence type="ECO:0000256" key="8">
    <source>
        <dbReference type="ARBA" id="ARBA00023004"/>
    </source>
</evidence>
<comment type="cofactor">
    <cofactor evidence="1 13">
        <name>heme b</name>
        <dbReference type="ChEBI" id="CHEBI:60344"/>
    </cofactor>
</comment>
<feature type="binding site" description="axial binding residue" evidence="13">
    <location>
        <position position="261"/>
    </location>
    <ligand>
        <name>heme</name>
        <dbReference type="ChEBI" id="CHEBI:30413"/>
    </ligand>
    <ligandPart>
        <name>Fe</name>
        <dbReference type="ChEBI" id="CHEBI:18248"/>
    </ligandPart>
</feature>
<comment type="subunit">
    <text evidence="13">Interacts with CtaB.</text>
</comment>
<dbReference type="PANTHER" id="PTHR23289">
    <property type="entry name" value="CYTOCHROME C OXIDASE ASSEMBLY PROTEIN COX15"/>
    <property type="match status" value="1"/>
</dbReference>
<evidence type="ECO:0000256" key="4">
    <source>
        <dbReference type="ARBA" id="ARBA00022692"/>
    </source>
</evidence>
<evidence type="ECO:0000256" key="1">
    <source>
        <dbReference type="ARBA" id="ARBA00001970"/>
    </source>
</evidence>
<keyword evidence="4 13" id="KW-0812">Transmembrane</keyword>
<dbReference type="GO" id="GO:0006784">
    <property type="term" value="P:heme A biosynthetic process"/>
    <property type="evidence" value="ECO:0007669"/>
    <property type="project" value="UniProtKB-UniRule"/>
</dbReference>
<keyword evidence="6 13" id="KW-1133">Transmembrane helix</keyword>
<comment type="subcellular location">
    <subcellularLocation>
        <location evidence="13">Cell membrane</location>
        <topology evidence="13">Multi-pass membrane protein</topology>
    </subcellularLocation>
    <subcellularLocation>
        <location evidence="2">Membrane</location>
        <topology evidence="2">Multi-pass membrane protein</topology>
    </subcellularLocation>
</comment>
<comment type="catalytic activity">
    <reaction evidence="12">
        <text>Fe(II)-heme o + 2 A + H2O = Fe(II)-heme a + 2 AH2</text>
        <dbReference type="Rhea" id="RHEA:63388"/>
        <dbReference type="ChEBI" id="CHEBI:13193"/>
        <dbReference type="ChEBI" id="CHEBI:15377"/>
        <dbReference type="ChEBI" id="CHEBI:17499"/>
        <dbReference type="ChEBI" id="CHEBI:60530"/>
        <dbReference type="ChEBI" id="CHEBI:61715"/>
        <dbReference type="EC" id="1.17.99.9"/>
    </reaction>
    <physiologicalReaction direction="left-to-right" evidence="12">
        <dbReference type="Rhea" id="RHEA:63389"/>
    </physiologicalReaction>
</comment>
<evidence type="ECO:0000256" key="6">
    <source>
        <dbReference type="ARBA" id="ARBA00022989"/>
    </source>
</evidence>
<feature type="binding site" description="axial binding residue" evidence="13">
    <location>
        <position position="316"/>
    </location>
    <ligand>
        <name>heme</name>
        <dbReference type="ChEBI" id="CHEBI:30413"/>
    </ligand>
    <ligandPart>
        <name>Fe</name>
        <dbReference type="ChEBI" id="CHEBI:18248"/>
    </ligandPart>
</feature>
<comment type="pathway">
    <text evidence="11 13">Porphyrin-containing compound metabolism; heme A biosynthesis; heme A from heme O: step 1/1.</text>
</comment>
<dbReference type="RefSeq" id="WP_158406867.1">
    <property type="nucleotide sequence ID" value="NZ_CP033454.1"/>
</dbReference>
<dbReference type="GO" id="GO:0046872">
    <property type="term" value="F:metal ion binding"/>
    <property type="evidence" value="ECO:0007669"/>
    <property type="project" value="UniProtKB-KW"/>
</dbReference>
<feature type="transmembrane region" description="Helical" evidence="13">
    <location>
        <begin position="99"/>
        <end position="117"/>
    </location>
</feature>
<dbReference type="AlphaFoldDB" id="A0AAE6QDQ0"/>
<feature type="transmembrane region" description="Helical" evidence="13">
    <location>
        <begin position="12"/>
        <end position="34"/>
    </location>
</feature>
<keyword evidence="10 13" id="KW-0472">Membrane</keyword>
<dbReference type="InterPro" id="IPR023754">
    <property type="entry name" value="HemeA_Synthase_type2"/>
</dbReference>
<feature type="transmembrane region" description="Helical" evidence="13">
    <location>
        <begin position="198"/>
        <end position="220"/>
    </location>
</feature>
<feature type="transmembrane region" description="Helical" evidence="13">
    <location>
        <begin position="129"/>
        <end position="147"/>
    </location>
</feature>
<keyword evidence="8 13" id="KW-0408">Iron</keyword>
<keyword evidence="5 13" id="KW-0479">Metal-binding</keyword>
<dbReference type="EC" id="1.17.99.9" evidence="13"/>
<keyword evidence="9 13" id="KW-0350">Heme biosynthesis</keyword>
<dbReference type="Proteomes" id="UP000422822">
    <property type="component" value="Chromosome"/>
</dbReference>
<evidence type="ECO:0000313" key="15">
    <source>
        <dbReference type="Proteomes" id="UP000422822"/>
    </source>
</evidence>
<evidence type="ECO:0000256" key="3">
    <source>
        <dbReference type="ARBA" id="ARBA00022475"/>
    </source>
</evidence>
<keyword evidence="7 13" id="KW-0560">Oxidoreductase</keyword>
<evidence type="ECO:0000256" key="2">
    <source>
        <dbReference type="ARBA" id="ARBA00004141"/>
    </source>
</evidence>